<dbReference type="AlphaFoldDB" id="A0A482XWP8"/>
<evidence type="ECO:0000313" key="2">
    <source>
        <dbReference type="Proteomes" id="UP000292704"/>
    </source>
</evidence>
<keyword evidence="1" id="KW-0808">Transferase</keyword>
<evidence type="ECO:0000313" key="1">
    <source>
        <dbReference type="EMBL" id="RZH68218.1"/>
    </source>
</evidence>
<dbReference type="Proteomes" id="UP000292704">
    <property type="component" value="Unassembled WGS sequence"/>
</dbReference>
<sequence length="336" mass="37723">MRILLLRTWTTNIGNGFIDYGARAMLERAFPDAEIVETGGYPNHAADTAALWRGTRKFERMAGHGADYESPTHQIRQNTVTISELIDADLAVLPGCVLSRPTFRKYFDTLTRLRERDIPIVIIGGGGEEYDEAEREDVAAVFDALDIEVLLTRDRTAYEAYGDLVEYLYDGIDCSLFLGDAHQPPEANREFDVHTFDKGEEPDIDGASSTIIRPDHAPFDEPYHFPVGERARELVGLETPLFETENAFVSDLVTDYLFLYANADVVRSDRIHACLPALTYGNRAQFYFDTPRANLFDRVPIDGDVTNEPVRFDMDALERETDAQVAALEEGIATVL</sequence>
<gene>
    <name evidence="1" type="ORF">ELS17_01735</name>
</gene>
<dbReference type="RefSeq" id="WP_130169280.1">
    <property type="nucleotide sequence ID" value="NZ_SHMR01000001.1"/>
</dbReference>
<protein>
    <submittedName>
        <fullName evidence="1">Polysaccharide pyruvyl transferase family protein</fullName>
    </submittedName>
</protein>
<dbReference type="GO" id="GO:0016740">
    <property type="term" value="F:transferase activity"/>
    <property type="evidence" value="ECO:0007669"/>
    <property type="project" value="UniProtKB-KW"/>
</dbReference>
<proteinExistence type="predicted"/>
<name>A0A482XWP8_9EURY</name>
<organism evidence="1 2">
    <name type="scientific">Natrinema altunense</name>
    <dbReference type="NCBI Taxonomy" id="222984"/>
    <lineage>
        <taxon>Archaea</taxon>
        <taxon>Methanobacteriati</taxon>
        <taxon>Methanobacteriota</taxon>
        <taxon>Stenosarchaea group</taxon>
        <taxon>Halobacteria</taxon>
        <taxon>Halobacteriales</taxon>
        <taxon>Natrialbaceae</taxon>
        <taxon>Natrinema</taxon>
    </lineage>
</organism>
<reference evidence="1 2" key="1">
    <citation type="submission" date="2019-02" db="EMBL/GenBank/DDBJ databases">
        <title>Genome analysis provides insights into bioremediation potentialities and Haloocin production by Natrinema altunense strain 4.1R isolated from Chott Douz in Tunisian desert.</title>
        <authorList>
            <person name="Najjari A."/>
            <person name="Youssef N."/>
            <person name="Ben Dhia O."/>
            <person name="Ferjani R."/>
            <person name="El Hidri D."/>
            <person name="Ouzari H.I."/>
            <person name="Cherif A."/>
        </authorList>
    </citation>
    <scope>NUCLEOTIDE SEQUENCE [LARGE SCALE GENOMIC DNA]</scope>
    <source>
        <strain evidence="1 2">4.1R</strain>
    </source>
</reference>
<dbReference type="EMBL" id="SHMR01000001">
    <property type="protein sequence ID" value="RZH68218.1"/>
    <property type="molecule type" value="Genomic_DNA"/>
</dbReference>
<comment type="caution">
    <text evidence="1">The sequence shown here is derived from an EMBL/GenBank/DDBJ whole genome shotgun (WGS) entry which is preliminary data.</text>
</comment>
<dbReference type="OrthoDB" id="205663at2157"/>
<dbReference type="STRING" id="222984.GCA_000731985_01847"/>
<accession>A0A482XWP8</accession>